<reference evidence="2" key="1">
    <citation type="journal article" date="2014" name="Front. Microbiol.">
        <title>High frequency of phylogenetically diverse reductive dehalogenase-homologous genes in deep subseafloor sedimentary metagenomes.</title>
        <authorList>
            <person name="Kawai M."/>
            <person name="Futagami T."/>
            <person name="Toyoda A."/>
            <person name="Takaki Y."/>
            <person name="Nishi S."/>
            <person name="Hori S."/>
            <person name="Arai W."/>
            <person name="Tsubouchi T."/>
            <person name="Morono Y."/>
            <person name="Uchiyama I."/>
            <person name="Ito T."/>
            <person name="Fujiyama A."/>
            <person name="Inagaki F."/>
            <person name="Takami H."/>
        </authorList>
    </citation>
    <scope>NUCLEOTIDE SEQUENCE</scope>
    <source>
        <strain evidence="2">Expedition CK06-06</strain>
    </source>
</reference>
<dbReference type="AlphaFoldDB" id="X0UZL2"/>
<feature type="compositionally biased region" description="Polar residues" evidence="1">
    <location>
        <begin position="1"/>
        <end position="11"/>
    </location>
</feature>
<evidence type="ECO:0000256" key="1">
    <source>
        <dbReference type="SAM" id="MobiDB-lite"/>
    </source>
</evidence>
<feature type="region of interest" description="Disordered" evidence="1">
    <location>
        <begin position="1"/>
        <end position="22"/>
    </location>
</feature>
<proteinExistence type="predicted"/>
<accession>X0UZL2</accession>
<protein>
    <submittedName>
        <fullName evidence="2">Uncharacterized protein</fullName>
    </submittedName>
</protein>
<sequence>MEQKKNNQTQVNHKELFDGNGKLRPVKKKTVEELPKEKPTCKKLEKEITAERFLEQLQSQLGVISKWDGYEHICKTSGKNGRVCAWICDRQHYVSLSIFPPFNEKWKTMQISNQAEADSAIIMLKAKINGYKSKK</sequence>
<evidence type="ECO:0000313" key="2">
    <source>
        <dbReference type="EMBL" id="GAG11274.1"/>
    </source>
</evidence>
<organism evidence="2">
    <name type="scientific">marine sediment metagenome</name>
    <dbReference type="NCBI Taxonomy" id="412755"/>
    <lineage>
        <taxon>unclassified sequences</taxon>
        <taxon>metagenomes</taxon>
        <taxon>ecological metagenomes</taxon>
    </lineage>
</organism>
<name>X0UZL2_9ZZZZ</name>
<dbReference type="EMBL" id="BARS01024732">
    <property type="protein sequence ID" value="GAG11274.1"/>
    <property type="molecule type" value="Genomic_DNA"/>
</dbReference>
<gene>
    <name evidence="2" type="ORF">S01H1_39217</name>
</gene>
<comment type="caution">
    <text evidence="2">The sequence shown here is derived from an EMBL/GenBank/DDBJ whole genome shotgun (WGS) entry which is preliminary data.</text>
</comment>